<dbReference type="InterPro" id="IPR051084">
    <property type="entry name" value="H+-coupled_symporters"/>
</dbReference>
<feature type="transmembrane region" description="Helical" evidence="8">
    <location>
        <begin position="49"/>
        <end position="69"/>
    </location>
</feature>
<dbReference type="Pfam" id="PF07690">
    <property type="entry name" value="MFS_1"/>
    <property type="match status" value="1"/>
</dbReference>
<feature type="domain" description="Major facilitator superfamily (MFS) profile" evidence="9">
    <location>
        <begin position="5"/>
        <end position="412"/>
    </location>
</feature>
<dbReference type="PATRIC" id="fig|1359184.3.peg.1253"/>
<evidence type="ECO:0000256" key="1">
    <source>
        <dbReference type="ARBA" id="ARBA00004429"/>
    </source>
</evidence>
<evidence type="ECO:0000256" key="5">
    <source>
        <dbReference type="ARBA" id="ARBA00022847"/>
    </source>
</evidence>
<dbReference type="AlphaFoldDB" id="A0A0F3M9K6"/>
<dbReference type="GO" id="GO:0015293">
    <property type="term" value="F:symporter activity"/>
    <property type="evidence" value="ECO:0007669"/>
    <property type="project" value="UniProtKB-KW"/>
</dbReference>
<dbReference type="PANTHER" id="PTHR43528:SF1">
    <property type="entry name" value="ALPHA-KETOGLUTARATE PERMEASE"/>
    <property type="match status" value="1"/>
</dbReference>
<evidence type="ECO:0000313" key="10">
    <source>
        <dbReference type="EMBL" id="KJV52152.1"/>
    </source>
</evidence>
<feature type="transmembrane region" description="Helical" evidence="8">
    <location>
        <begin position="101"/>
        <end position="120"/>
    </location>
</feature>
<feature type="transmembrane region" description="Helical" evidence="8">
    <location>
        <begin position="385"/>
        <end position="405"/>
    </location>
</feature>
<evidence type="ECO:0000256" key="8">
    <source>
        <dbReference type="SAM" id="Phobius"/>
    </source>
</evidence>
<keyword evidence="6 8" id="KW-1133">Transmembrane helix</keyword>
<dbReference type="Proteomes" id="UP000033769">
    <property type="component" value="Unassembled WGS sequence"/>
</dbReference>
<dbReference type="EMBL" id="LS398551">
    <property type="protein sequence ID" value="SPR04232.1"/>
    <property type="molecule type" value="Genomic_DNA"/>
</dbReference>
<feature type="transmembrane region" description="Helical" evidence="8">
    <location>
        <begin position="321"/>
        <end position="343"/>
    </location>
</feature>
<dbReference type="PANTHER" id="PTHR43528">
    <property type="entry name" value="ALPHA-KETOGLUTARATE PERMEASE"/>
    <property type="match status" value="1"/>
</dbReference>
<name>A0A0F3M9K6_ORITS</name>
<dbReference type="PROSITE" id="PS50850">
    <property type="entry name" value="MFS"/>
    <property type="match status" value="1"/>
</dbReference>
<proteinExistence type="predicted"/>
<dbReference type="InterPro" id="IPR036259">
    <property type="entry name" value="MFS_trans_sf"/>
</dbReference>
<keyword evidence="7 8" id="KW-0472">Membrane</keyword>
<feature type="transmembrane region" description="Helical" evidence="8">
    <location>
        <begin position="76"/>
        <end position="95"/>
    </location>
</feature>
<dbReference type="InterPro" id="IPR011701">
    <property type="entry name" value="MFS"/>
</dbReference>
<dbReference type="GO" id="GO:0005886">
    <property type="term" value="C:plasma membrane"/>
    <property type="evidence" value="ECO:0007669"/>
    <property type="project" value="UniProtKB-SubCell"/>
</dbReference>
<keyword evidence="3" id="KW-1003">Cell membrane</keyword>
<comment type="subcellular location">
    <subcellularLocation>
        <location evidence="1">Cell inner membrane</location>
        <topology evidence="1">Multi-pass membrane protein</topology>
    </subcellularLocation>
</comment>
<feature type="transmembrane region" description="Helical" evidence="8">
    <location>
        <begin position="355"/>
        <end position="379"/>
    </location>
</feature>
<sequence length="417" mass="46043">MNKKVLILSMLVTLAHYYDYHLFGLLASQISECFVTKSDSITQLRNTYLIMGIAIFGKAIGAIILGRIGDLYGRNATFSISLIGTASGSLLIAILPCYNTIGVLSVFGLLLARISICMFTSPGTDGVRLYVYETIGDKYKCLGGAIVNASTTCGSFIASISALVFTLDIMPKYSWRFAFVLGGVFGICVVIIRKIFMQSIQNDQVKNPQYHEYKDCSILQIIHKNLNVFILAVLIAGTIGSTNQFCTIFFGTYIFKILQYLDEATAKYYVTLGIAIQMLFAIIGGYTADIIGKKLVSSVAFCCLGIAIIIMAYMINLGNFVPILYLAICMLVPFLTMPALVFLKESIPQTIRYRLFSAAHACGSSLISGPTMFIATSLYQIGSVWWPMMYFLVIIVIMITVIYLLDYCSKNQQNLSF</sequence>
<reference evidence="10 12" key="1">
    <citation type="submission" date="2015-02" db="EMBL/GenBank/DDBJ databases">
        <title>Genome Sequencing of Rickettsiales.</title>
        <authorList>
            <person name="Daugherty S.C."/>
            <person name="Su Q."/>
            <person name="Abolude K."/>
            <person name="Beier-Sexton M."/>
            <person name="Carlyon J.A."/>
            <person name="Carter R."/>
            <person name="Day N.P."/>
            <person name="Dumler S.J."/>
            <person name="Dyachenko V."/>
            <person name="Godinez A."/>
            <person name="Kurtti T.J."/>
            <person name="Lichay M."/>
            <person name="Mullins K.E."/>
            <person name="Ott S."/>
            <person name="Pappas-Brown V."/>
            <person name="Paris D.H."/>
            <person name="Patel P."/>
            <person name="Richards A.L."/>
            <person name="Sadzewicz L."/>
            <person name="Sears K."/>
            <person name="Seidman D."/>
            <person name="Sengamalay N."/>
            <person name="Stenos J."/>
            <person name="Tallon L.J."/>
            <person name="Vincent G."/>
            <person name="Fraser C.M."/>
            <person name="Munderloh U."/>
            <person name="Dunning-Hotopp J.C."/>
        </authorList>
    </citation>
    <scope>NUCLEOTIDE SEQUENCE [LARGE SCALE GENOMIC DNA]</scope>
    <source>
        <strain evidence="10 12">Gilliam</strain>
    </source>
</reference>
<keyword evidence="13" id="KW-1185">Reference proteome</keyword>
<feature type="transmembrane region" description="Helical" evidence="8">
    <location>
        <begin position="173"/>
        <end position="192"/>
    </location>
</feature>
<feature type="transmembrane region" description="Helical" evidence="8">
    <location>
        <begin position="295"/>
        <end position="315"/>
    </location>
</feature>
<evidence type="ECO:0000256" key="2">
    <source>
        <dbReference type="ARBA" id="ARBA00022448"/>
    </source>
</evidence>
<gene>
    <name evidence="11" type="ORF">GILLIAM_00623</name>
    <name evidence="10" type="ORF">OTSGILL_1701</name>
</gene>
<keyword evidence="5" id="KW-0769">Symport</keyword>
<evidence type="ECO:0000256" key="6">
    <source>
        <dbReference type="ARBA" id="ARBA00022989"/>
    </source>
</evidence>
<evidence type="ECO:0000313" key="13">
    <source>
        <dbReference type="Proteomes" id="UP000244959"/>
    </source>
</evidence>
<dbReference type="EMBL" id="LANO01000029">
    <property type="protein sequence ID" value="KJV52152.1"/>
    <property type="molecule type" value="Genomic_DNA"/>
</dbReference>
<keyword evidence="4 8" id="KW-0812">Transmembrane</keyword>
<dbReference type="SUPFAM" id="SSF103473">
    <property type="entry name" value="MFS general substrate transporter"/>
    <property type="match status" value="1"/>
</dbReference>
<evidence type="ECO:0000256" key="7">
    <source>
        <dbReference type="ARBA" id="ARBA00023136"/>
    </source>
</evidence>
<dbReference type="Proteomes" id="UP000244959">
    <property type="component" value="Chromosome I"/>
</dbReference>
<evidence type="ECO:0000259" key="9">
    <source>
        <dbReference type="PROSITE" id="PS50850"/>
    </source>
</evidence>
<reference evidence="13" key="2">
    <citation type="submission" date="2018-03" db="EMBL/GenBank/DDBJ databases">
        <authorList>
            <person name="Batty M. E."/>
            <person name="Batty M E."/>
        </authorList>
    </citation>
    <scope>NUCLEOTIDE SEQUENCE [LARGE SCALE GENOMIC DNA]</scope>
    <source>
        <strain evidence="13">Gilliam</strain>
    </source>
</reference>
<evidence type="ECO:0000313" key="11">
    <source>
        <dbReference type="EMBL" id="SPR04232.1"/>
    </source>
</evidence>
<evidence type="ECO:0000313" key="12">
    <source>
        <dbReference type="Proteomes" id="UP000033769"/>
    </source>
</evidence>
<feature type="transmembrane region" description="Helical" evidence="8">
    <location>
        <begin position="228"/>
        <end position="255"/>
    </location>
</feature>
<evidence type="ECO:0000256" key="3">
    <source>
        <dbReference type="ARBA" id="ARBA00022475"/>
    </source>
</evidence>
<feature type="transmembrane region" description="Helical" evidence="8">
    <location>
        <begin position="267"/>
        <end position="288"/>
    </location>
</feature>
<feature type="transmembrane region" description="Helical" evidence="8">
    <location>
        <begin position="141"/>
        <end position="167"/>
    </location>
</feature>
<accession>A0A0F3M9K6</accession>
<dbReference type="Gene3D" id="1.20.1250.20">
    <property type="entry name" value="MFS general substrate transporter like domains"/>
    <property type="match status" value="2"/>
</dbReference>
<evidence type="ECO:0000256" key="4">
    <source>
        <dbReference type="ARBA" id="ARBA00022692"/>
    </source>
</evidence>
<keyword evidence="2" id="KW-0813">Transport</keyword>
<reference evidence="11" key="3">
    <citation type="submission" date="2018-03" db="EMBL/GenBank/DDBJ databases">
        <authorList>
            <person name="Keele B.F."/>
        </authorList>
    </citation>
    <scope>NUCLEOTIDE SEQUENCE [LARGE SCALE GENOMIC DNA]</scope>
    <source>
        <strain evidence="11">Gilliam</strain>
    </source>
</reference>
<protein>
    <submittedName>
        <fullName evidence="11">MFS transporter</fullName>
    </submittedName>
    <submittedName>
        <fullName evidence="10">Sugar (And other) transporter family protein</fullName>
    </submittedName>
</protein>
<dbReference type="InterPro" id="IPR020846">
    <property type="entry name" value="MFS_dom"/>
</dbReference>
<organism evidence="10 12">
    <name type="scientific">Orientia tsutsugamushi str. Gilliam</name>
    <dbReference type="NCBI Taxonomy" id="1359184"/>
    <lineage>
        <taxon>Bacteria</taxon>
        <taxon>Pseudomonadati</taxon>
        <taxon>Pseudomonadota</taxon>
        <taxon>Alphaproteobacteria</taxon>
        <taxon>Rickettsiales</taxon>
        <taxon>Rickettsiaceae</taxon>
        <taxon>Rickettsieae</taxon>
        <taxon>Orientia</taxon>
    </lineage>
</organism>